<protein>
    <submittedName>
        <fullName evidence="1">Uncharacterized protein</fullName>
    </submittedName>
</protein>
<organism evidence="1 2">
    <name type="scientific">Scyliorhinus torazame</name>
    <name type="common">Cloudy catshark</name>
    <name type="synonym">Catulus torazame</name>
    <dbReference type="NCBI Taxonomy" id="75743"/>
    <lineage>
        <taxon>Eukaryota</taxon>
        <taxon>Metazoa</taxon>
        <taxon>Chordata</taxon>
        <taxon>Craniata</taxon>
        <taxon>Vertebrata</taxon>
        <taxon>Chondrichthyes</taxon>
        <taxon>Elasmobranchii</taxon>
        <taxon>Galeomorphii</taxon>
        <taxon>Galeoidea</taxon>
        <taxon>Carcharhiniformes</taxon>
        <taxon>Scyliorhinidae</taxon>
        <taxon>Scyliorhinus</taxon>
    </lineage>
</organism>
<dbReference type="AlphaFoldDB" id="A0A401Q942"/>
<evidence type="ECO:0000313" key="1">
    <source>
        <dbReference type="EMBL" id="GCB81895.1"/>
    </source>
</evidence>
<accession>A0A401Q942</accession>
<sequence length="36" mass="3703">NLALCLPKADATASYGSETLSEVLSEMITTVKTTSG</sequence>
<reference evidence="1 2" key="1">
    <citation type="journal article" date="2018" name="Nat. Ecol. Evol.">
        <title>Shark genomes provide insights into elasmobranch evolution and the origin of vertebrates.</title>
        <authorList>
            <person name="Hara Y"/>
            <person name="Yamaguchi K"/>
            <person name="Onimaru K"/>
            <person name="Kadota M"/>
            <person name="Koyanagi M"/>
            <person name="Keeley SD"/>
            <person name="Tatsumi K"/>
            <person name="Tanaka K"/>
            <person name="Motone F"/>
            <person name="Kageyama Y"/>
            <person name="Nozu R"/>
            <person name="Adachi N"/>
            <person name="Nishimura O"/>
            <person name="Nakagawa R"/>
            <person name="Tanegashima C"/>
            <person name="Kiyatake I"/>
            <person name="Matsumoto R"/>
            <person name="Murakumo K"/>
            <person name="Nishida K"/>
            <person name="Terakita A"/>
            <person name="Kuratani S"/>
            <person name="Sato K"/>
            <person name="Hyodo S Kuraku.S."/>
        </authorList>
    </citation>
    <scope>NUCLEOTIDE SEQUENCE [LARGE SCALE GENOMIC DNA]</scope>
</reference>
<keyword evidence="2" id="KW-1185">Reference proteome</keyword>
<feature type="non-terminal residue" evidence="1">
    <location>
        <position position="1"/>
    </location>
</feature>
<evidence type="ECO:0000313" key="2">
    <source>
        <dbReference type="Proteomes" id="UP000288216"/>
    </source>
</evidence>
<name>A0A401Q942_SCYTO</name>
<dbReference type="Proteomes" id="UP000288216">
    <property type="component" value="Unassembled WGS sequence"/>
</dbReference>
<proteinExistence type="predicted"/>
<comment type="caution">
    <text evidence="1">The sequence shown here is derived from an EMBL/GenBank/DDBJ whole genome shotgun (WGS) entry which is preliminary data.</text>
</comment>
<dbReference type="EMBL" id="BFAA01019155">
    <property type="protein sequence ID" value="GCB81895.1"/>
    <property type="molecule type" value="Genomic_DNA"/>
</dbReference>
<gene>
    <name evidence="1" type="ORF">scyTo_0021482</name>
</gene>